<sequence>GPDKIQLNPSEGIITERENGKIVVNCTADCNPPCSFKWTKDLVPTLLSNNQTLIISSVSRSDSGRYLCNVSNYMTDISLTASIYVMIT</sequence>
<reference evidence="2 3" key="1">
    <citation type="submission" date="2024-11" db="EMBL/GenBank/DDBJ databases">
        <title>Chromosome-level genome assembly of the freshwater bivalve Anodonta woodiana.</title>
        <authorList>
            <person name="Chen X."/>
        </authorList>
    </citation>
    <scope>NUCLEOTIDE SEQUENCE [LARGE SCALE GENOMIC DNA]</scope>
    <source>
        <strain evidence="2">MN2024</strain>
        <tissue evidence="2">Gills</tissue>
    </source>
</reference>
<protein>
    <recommendedName>
        <fullName evidence="1">Ig-like domain-containing protein</fullName>
    </recommendedName>
</protein>
<dbReference type="InterPro" id="IPR007110">
    <property type="entry name" value="Ig-like_dom"/>
</dbReference>
<dbReference type="Pfam" id="PF13927">
    <property type="entry name" value="Ig_3"/>
    <property type="match status" value="1"/>
</dbReference>
<organism evidence="2 3">
    <name type="scientific">Sinanodonta woodiana</name>
    <name type="common">Chinese pond mussel</name>
    <name type="synonym">Anodonta woodiana</name>
    <dbReference type="NCBI Taxonomy" id="1069815"/>
    <lineage>
        <taxon>Eukaryota</taxon>
        <taxon>Metazoa</taxon>
        <taxon>Spiralia</taxon>
        <taxon>Lophotrochozoa</taxon>
        <taxon>Mollusca</taxon>
        <taxon>Bivalvia</taxon>
        <taxon>Autobranchia</taxon>
        <taxon>Heteroconchia</taxon>
        <taxon>Palaeoheterodonta</taxon>
        <taxon>Unionida</taxon>
        <taxon>Unionoidea</taxon>
        <taxon>Unionidae</taxon>
        <taxon>Unioninae</taxon>
        <taxon>Sinanodonta</taxon>
    </lineage>
</organism>
<keyword evidence="3" id="KW-1185">Reference proteome</keyword>
<evidence type="ECO:0000313" key="2">
    <source>
        <dbReference type="EMBL" id="KAL3860954.1"/>
    </source>
</evidence>
<dbReference type="PROSITE" id="PS50835">
    <property type="entry name" value="IG_LIKE"/>
    <property type="match status" value="1"/>
</dbReference>
<dbReference type="EMBL" id="JBJQND010000011">
    <property type="protein sequence ID" value="KAL3860954.1"/>
    <property type="molecule type" value="Genomic_DNA"/>
</dbReference>
<gene>
    <name evidence="2" type="ORF">ACJMK2_007048</name>
</gene>
<dbReference type="Gene3D" id="2.60.40.10">
    <property type="entry name" value="Immunoglobulins"/>
    <property type="match status" value="1"/>
</dbReference>
<dbReference type="SUPFAM" id="SSF48726">
    <property type="entry name" value="Immunoglobulin"/>
    <property type="match status" value="1"/>
</dbReference>
<dbReference type="InterPro" id="IPR003598">
    <property type="entry name" value="Ig_sub2"/>
</dbReference>
<feature type="non-terminal residue" evidence="2">
    <location>
        <position position="1"/>
    </location>
</feature>
<dbReference type="PANTHER" id="PTHR46013:SF7">
    <property type="entry name" value="IG-LIKE DOMAIN-CONTAINING PROTEIN"/>
    <property type="match status" value="1"/>
</dbReference>
<dbReference type="SMART" id="SM00409">
    <property type="entry name" value="IG"/>
    <property type="match status" value="1"/>
</dbReference>
<feature type="non-terminal residue" evidence="2">
    <location>
        <position position="88"/>
    </location>
</feature>
<name>A0ABD3VH96_SINWO</name>
<feature type="domain" description="Ig-like" evidence="1">
    <location>
        <begin position="2"/>
        <end position="80"/>
    </location>
</feature>
<proteinExistence type="predicted"/>
<dbReference type="Proteomes" id="UP001634394">
    <property type="component" value="Unassembled WGS sequence"/>
</dbReference>
<evidence type="ECO:0000313" key="3">
    <source>
        <dbReference type="Proteomes" id="UP001634394"/>
    </source>
</evidence>
<comment type="caution">
    <text evidence="2">The sequence shown here is derived from an EMBL/GenBank/DDBJ whole genome shotgun (WGS) entry which is preliminary data.</text>
</comment>
<dbReference type="InterPro" id="IPR013783">
    <property type="entry name" value="Ig-like_fold"/>
</dbReference>
<dbReference type="InterPro" id="IPR036179">
    <property type="entry name" value="Ig-like_dom_sf"/>
</dbReference>
<evidence type="ECO:0000259" key="1">
    <source>
        <dbReference type="PROSITE" id="PS50835"/>
    </source>
</evidence>
<dbReference type="PANTHER" id="PTHR46013">
    <property type="entry name" value="VASCULAR CELL ADHESION MOLECULE 1"/>
    <property type="match status" value="1"/>
</dbReference>
<dbReference type="SMART" id="SM00408">
    <property type="entry name" value="IGc2"/>
    <property type="match status" value="1"/>
</dbReference>
<dbReference type="InterPro" id="IPR003599">
    <property type="entry name" value="Ig_sub"/>
</dbReference>
<accession>A0ABD3VH96</accession>
<dbReference type="AlphaFoldDB" id="A0ABD3VH96"/>